<dbReference type="Proteomes" id="UP000267400">
    <property type="component" value="Unassembled WGS sequence"/>
</dbReference>
<protein>
    <recommendedName>
        <fullName evidence="2">protein-tyrosine-phosphatase</fullName>
        <ecNumber evidence="2">3.1.3.48</ecNumber>
    </recommendedName>
</protein>
<dbReference type="InterPro" id="IPR036196">
    <property type="entry name" value="Ptyr_pPase_sf"/>
</dbReference>
<dbReference type="SMART" id="SM00226">
    <property type="entry name" value="LMWPc"/>
    <property type="match status" value="1"/>
</dbReference>
<dbReference type="Gene3D" id="3.40.50.2300">
    <property type="match status" value="1"/>
</dbReference>
<comment type="catalytic activity">
    <reaction evidence="5">
        <text>O-phospho-L-tyrosyl-[protein] + H2O = L-tyrosyl-[protein] + phosphate</text>
        <dbReference type="Rhea" id="RHEA:10684"/>
        <dbReference type="Rhea" id="RHEA-COMP:10136"/>
        <dbReference type="Rhea" id="RHEA-COMP:20101"/>
        <dbReference type="ChEBI" id="CHEBI:15377"/>
        <dbReference type="ChEBI" id="CHEBI:43474"/>
        <dbReference type="ChEBI" id="CHEBI:46858"/>
        <dbReference type="ChEBI" id="CHEBI:61978"/>
        <dbReference type="EC" id="3.1.3.48"/>
    </reaction>
</comment>
<reference evidence="8 9" key="1">
    <citation type="submission" date="2018-12" db="EMBL/GenBank/DDBJ databases">
        <authorList>
            <person name="Yu L."/>
        </authorList>
    </citation>
    <scope>NUCLEOTIDE SEQUENCE [LARGE SCALE GENOMIC DNA]</scope>
    <source>
        <strain evidence="8 9">11S</strain>
    </source>
</reference>
<accession>A0A3S0I606</accession>
<dbReference type="RefSeq" id="WP_126485947.1">
    <property type="nucleotide sequence ID" value="NZ_RXNS01000017.1"/>
</dbReference>
<evidence type="ECO:0000313" key="8">
    <source>
        <dbReference type="EMBL" id="RTR00153.1"/>
    </source>
</evidence>
<gene>
    <name evidence="8" type="ORF">EKG36_16110</name>
</gene>
<feature type="domain" description="Phosphotyrosine protein phosphatase I" evidence="7">
    <location>
        <begin position="3"/>
        <end position="142"/>
    </location>
</feature>
<dbReference type="PRINTS" id="PR00719">
    <property type="entry name" value="LMWPTPASE"/>
</dbReference>
<evidence type="ECO:0000256" key="1">
    <source>
        <dbReference type="ARBA" id="ARBA00011063"/>
    </source>
</evidence>
<evidence type="ECO:0000256" key="5">
    <source>
        <dbReference type="ARBA" id="ARBA00051722"/>
    </source>
</evidence>
<dbReference type="EMBL" id="RXNS01000017">
    <property type="protein sequence ID" value="RTR00153.1"/>
    <property type="molecule type" value="Genomic_DNA"/>
</dbReference>
<organism evidence="8 9">
    <name type="scientific">Halomonas nitroreducens</name>
    <dbReference type="NCBI Taxonomy" id="447425"/>
    <lineage>
        <taxon>Bacteria</taxon>
        <taxon>Pseudomonadati</taxon>
        <taxon>Pseudomonadota</taxon>
        <taxon>Gammaproteobacteria</taxon>
        <taxon>Oceanospirillales</taxon>
        <taxon>Halomonadaceae</taxon>
        <taxon>Halomonas</taxon>
    </lineage>
</organism>
<name>A0A3S0I606_9GAMM</name>
<dbReference type="EC" id="3.1.3.48" evidence="2"/>
<dbReference type="PANTHER" id="PTHR11717">
    <property type="entry name" value="LOW MOLECULAR WEIGHT PROTEIN TYROSINE PHOSPHATASE"/>
    <property type="match status" value="1"/>
</dbReference>
<evidence type="ECO:0000256" key="6">
    <source>
        <dbReference type="PIRSR" id="PIRSR617867-1"/>
    </source>
</evidence>
<dbReference type="InterPro" id="IPR023485">
    <property type="entry name" value="Ptyr_pPase"/>
</dbReference>
<feature type="active site" evidence="6">
    <location>
        <position position="15"/>
    </location>
</feature>
<keyword evidence="9" id="KW-1185">Reference proteome</keyword>
<dbReference type="PANTHER" id="PTHR11717:SF31">
    <property type="entry name" value="LOW MOLECULAR WEIGHT PROTEIN-TYROSINE-PHOSPHATASE ETP-RELATED"/>
    <property type="match status" value="1"/>
</dbReference>
<sequence length="143" mass="15925">MFERILVVCTGNVCRSPVAEALLRQAYPDRRIESAGLAAPQGREADPAVVTLAEAEGLTLEGHQARQLTVEMLRAADLVLVMTENQRWEVSHLDAASLGKTMLLGRWLEGHQEIPDPHRRSPEVYRQVHQLLVKAVASWQGKL</sequence>
<proteinExistence type="inferred from homology"/>
<feature type="active site" description="Proton donor" evidence="6">
    <location>
        <position position="116"/>
    </location>
</feature>
<dbReference type="InterPro" id="IPR050438">
    <property type="entry name" value="LMW_PTPase"/>
</dbReference>
<dbReference type="SUPFAM" id="SSF52788">
    <property type="entry name" value="Phosphotyrosine protein phosphatases I"/>
    <property type="match status" value="1"/>
</dbReference>
<evidence type="ECO:0000256" key="3">
    <source>
        <dbReference type="ARBA" id="ARBA00022801"/>
    </source>
</evidence>
<comment type="similarity">
    <text evidence="1">Belongs to the low molecular weight phosphotyrosine protein phosphatase family.</text>
</comment>
<feature type="active site" description="Nucleophile" evidence="6">
    <location>
        <position position="9"/>
    </location>
</feature>
<dbReference type="CDD" id="cd16343">
    <property type="entry name" value="LMWPTP"/>
    <property type="match status" value="1"/>
</dbReference>
<comment type="caution">
    <text evidence="8">The sequence shown here is derived from an EMBL/GenBank/DDBJ whole genome shotgun (WGS) entry which is preliminary data.</text>
</comment>
<dbReference type="AlphaFoldDB" id="A0A3S0I606"/>
<evidence type="ECO:0000256" key="4">
    <source>
        <dbReference type="ARBA" id="ARBA00022912"/>
    </source>
</evidence>
<dbReference type="Pfam" id="PF01451">
    <property type="entry name" value="LMWPc"/>
    <property type="match status" value="1"/>
</dbReference>
<keyword evidence="4" id="KW-0904">Protein phosphatase</keyword>
<evidence type="ECO:0000256" key="2">
    <source>
        <dbReference type="ARBA" id="ARBA00013064"/>
    </source>
</evidence>
<dbReference type="InterPro" id="IPR017867">
    <property type="entry name" value="Tyr_phospatase_low_mol_wt"/>
</dbReference>
<dbReference type="GO" id="GO:0004725">
    <property type="term" value="F:protein tyrosine phosphatase activity"/>
    <property type="evidence" value="ECO:0007669"/>
    <property type="project" value="UniProtKB-EC"/>
</dbReference>
<dbReference type="OrthoDB" id="9784339at2"/>
<evidence type="ECO:0000259" key="7">
    <source>
        <dbReference type="SMART" id="SM00226"/>
    </source>
</evidence>
<keyword evidence="3" id="KW-0378">Hydrolase</keyword>
<evidence type="ECO:0000313" key="9">
    <source>
        <dbReference type="Proteomes" id="UP000267400"/>
    </source>
</evidence>